<evidence type="ECO:0000313" key="2">
    <source>
        <dbReference type="Proteomes" id="UP001059597"/>
    </source>
</evidence>
<reference evidence="1" key="1">
    <citation type="submission" date="2022-06" db="EMBL/GenBank/DDBJ databases">
        <title>Complete genome sequence of Streptomyces nigrescens HEK616.</title>
        <authorList>
            <person name="Asamizu S."/>
            <person name="Onaka H."/>
        </authorList>
    </citation>
    <scope>NUCLEOTIDE SEQUENCE</scope>
    <source>
        <strain evidence="1">HEK616</strain>
    </source>
</reference>
<sequence length="46" mass="4638">MTAAGRRGAPAVAREVRAVANGVATAVSSMCGHLLTAGFGLLKERL</sequence>
<dbReference type="Proteomes" id="UP001059597">
    <property type="component" value="Chromosome"/>
</dbReference>
<protein>
    <submittedName>
        <fullName evidence="1">Uncharacterized protein</fullName>
    </submittedName>
</protein>
<name>A0ABM7ZSC2_STRNI</name>
<organism evidence="1 2">
    <name type="scientific">Streptomyces nigrescens</name>
    <dbReference type="NCBI Taxonomy" id="1920"/>
    <lineage>
        <taxon>Bacteria</taxon>
        <taxon>Bacillati</taxon>
        <taxon>Actinomycetota</taxon>
        <taxon>Actinomycetes</taxon>
        <taxon>Kitasatosporales</taxon>
        <taxon>Streptomycetaceae</taxon>
        <taxon>Streptomyces</taxon>
    </lineage>
</organism>
<proteinExistence type="predicted"/>
<keyword evidence="2" id="KW-1185">Reference proteome</keyword>
<dbReference type="EMBL" id="AP026073">
    <property type="protein sequence ID" value="BDM69154.1"/>
    <property type="molecule type" value="Genomic_DNA"/>
</dbReference>
<gene>
    <name evidence="1" type="ORF">HEK616_26410</name>
</gene>
<evidence type="ECO:0000313" key="1">
    <source>
        <dbReference type="EMBL" id="BDM69154.1"/>
    </source>
</evidence>
<accession>A0ABM7ZSC2</accession>